<dbReference type="RefSeq" id="WP_063741090.1">
    <property type="nucleotide sequence ID" value="NZ_CADFFX010000025.1"/>
</dbReference>
<evidence type="ECO:0000313" key="2">
    <source>
        <dbReference type="Proteomes" id="UP000027466"/>
    </source>
</evidence>
<evidence type="ECO:0000313" key="1">
    <source>
        <dbReference type="EMBL" id="KDR40825.1"/>
    </source>
</evidence>
<proteinExistence type="predicted"/>
<sequence length="212" mass="23154">MPNLLDQDGQPLIRAYRAEAVTNRRIDELIGIIKGVTADGEVSHGEAEYLLQWMESNRDVASAWPANVLYPRIAEALSDGVLDLHEQGELLGMLIQAVGGNKAPQSGGSSDSTTLPLTRPYPDLSFVDRSFCFTGKFYSGTRDWCHKQVATRGGLPADGITKKLHYLVIGEIGSRDWLHSTYGTKIQKAVDYAASGVPLVIVSEEHWAAQLS</sequence>
<dbReference type="EMBL" id="JFHC01000035">
    <property type="protein sequence ID" value="KDR40825.1"/>
    <property type="molecule type" value="Genomic_DNA"/>
</dbReference>
<dbReference type="AlphaFoldDB" id="A0A069PJQ3"/>
<name>A0A069PJQ3_9BURK</name>
<dbReference type="Gene3D" id="3.40.50.10190">
    <property type="entry name" value="BRCT domain"/>
    <property type="match status" value="1"/>
</dbReference>
<dbReference type="Proteomes" id="UP000027466">
    <property type="component" value="Unassembled WGS sequence"/>
</dbReference>
<dbReference type="InterPro" id="IPR036420">
    <property type="entry name" value="BRCT_dom_sf"/>
</dbReference>
<comment type="caution">
    <text evidence="1">The sequence shown here is derived from an EMBL/GenBank/DDBJ whole genome shotgun (WGS) entry which is preliminary data.</text>
</comment>
<keyword evidence="1" id="KW-0436">Ligase</keyword>
<dbReference type="GO" id="GO:0016874">
    <property type="term" value="F:ligase activity"/>
    <property type="evidence" value="ECO:0007669"/>
    <property type="project" value="UniProtKB-KW"/>
</dbReference>
<protein>
    <submittedName>
        <fullName evidence="1">NAD-dependent DNA ligase</fullName>
    </submittedName>
</protein>
<dbReference type="SUPFAM" id="SSF52113">
    <property type="entry name" value="BRCT domain"/>
    <property type="match status" value="1"/>
</dbReference>
<gene>
    <name evidence="1" type="ORF">BG61_22855</name>
</gene>
<reference evidence="1 2" key="1">
    <citation type="submission" date="2014-03" db="EMBL/GenBank/DDBJ databases">
        <title>Draft Genome Sequences of Four Burkholderia Strains.</title>
        <authorList>
            <person name="Liu X.Y."/>
            <person name="Li C.X."/>
            <person name="Xu J.H."/>
        </authorList>
    </citation>
    <scope>NUCLEOTIDE SEQUENCE [LARGE SCALE GENOMIC DNA]</scope>
    <source>
        <strain evidence="1 2">DSM 50014</strain>
    </source>
</reference>
<keyword evidence="2" id="KW-1185">Reference proteome</keyword>
<accession>A0A069PJQ3</accession>
<organism evidence="1 2">
    <name type="scientific">Caballeronia glathei</name>
    <dbReference type="NCBI Taxonomy" id="60547"/>
    <lineage>
        <taxon>Bacteria</taxon>
        <taxon>Pseudomonadati</taxon>
        <taxon>Pseudomonadota</taxon>
        <taxon>Betaproteobacteria</taxon>
        <taxon>Burkholderiales</taxon>
        <taxon>Burkholderiaceae</taxon>
        <taxon>Caballeronia</taxon>
    </lineage>
</organism>
<dbReference type="CDD" id="cd17748">
    <property type="entry name" value="BRCT_DNA_ligase_like"/>
    <property type="match status" value="1"/>
</dbReference>